<evidence type="ECO:0000313" key="1">
    <source>
        <dbReference type="EMBL" id="KAK3285333.1"/>
    </source>
</evidence>
<accession>A0AAE0LHD8</accession>
<name>A0AAE0LHD8_9CHLO</name>
<dbReference type="Gene3D" id="1.20.920.20">
    <property type="match status" value="1"/>
</dbReference>
<protein>
    <submittedName>
        <fullName evidence="1">Uncharacterized protein</fullName>
    </submittedName>
</protein>
<organism evidence="1 2">
    <name type="scientific">Cymbomonas tetramitiformis</name>
    <dbReference type="NCBI Taxonomy" id="36881"/>
    <lineage>
        <taxon>Eukaryota</taxon>
        <taxon>Viridiplantae</taxon>
        <taxon>Chlorophyta</taxon>
        <taxon>Pyramimonadophyceae</taxon>
        <taxon>Pyramimonadales</taxon>
        <taxon>Pyramimonadaceae</taxon>
        <taxon>Cymbomonas</taxon>
    </lineage>
</organism>
<proteinExistence type="predicted"/>
<comment type="caution">
    <text evidence="1">The sequence shown here is derived from an EMBL/GenBank/DDBJ whole genome shotgun (WGS) entry which is preliminary data.</text>
</comment>
<evidence type="ECO:0000313" key="2">
    <source>
        <dbReference type="Proteomes" id="UP001190700"/>
    </source>
</evidence>
<sequence>MGELLTKINVEKRQLMQGMMKNEKKMYSALQEIKGYANPPVVLVRVLVSLFVILRVEGFEAHLGEDLKGFPDSPSPKLWKFTQGNIQLSQRHPNNLLRLLSQATKAQVMEDMKVDALQLYIDAAHHIMEPVERDAVHRASSIAVRLLDWINIGIKQANIEMELFRQTDDIFTESTTTMKQVAVKAGVTTYLQKEISSDDSKKSL</sequence>
<keyword evidence="2" id="KW-1185">Reference proteome</keyword>
<dbReference type="AlphaFoldDB" id="A0AAE0LHD8"/>
<dbReference type="EMBL" id="LGRX02001874">
    <property type="protein sequence ID" value="KAK3285333.1"/>
    <property type="molecule type" value="Genomic_DNA"/>
</dbReference>
<reference evidence="1 2" key="1">
    <citation type="journal article" date="2015" name="Genome Biol. Evol.">
        <title>Comparative Genomics of a Bacterivorous Green Alga Reveals Evolutionary Causalities and Consequences of Phago-Mixotrophic Mode of Nutrition.</title>
        <authorList>
            <person name="Burns J.A."/>
            <person name="Paasch A."/>
            <person name="Narechania A."/>
            <person name="Kim E."/>
        </authorList>
    </citation>
    <scope>NUCLEOTIDE SEQUENCE [LARGE SCALE GENOMIC DNA]</scope>
    <source>
        <strain evidence="1 2">PLY_AMNH</strain>
    </source>
</reference>
<dbReference type="Proteomes" id="UP001190700">
    <property type="component" value="Unassembled WGS sequence"/>
</dbReference>
<gene>
    <name evidence="1" type="ORF">CYMTET_7066</name>
</gene>